<dbReference type="CDD" id="cd06171">
    <property type="entry name" value="Sigma70_r4"/>
    <property type="match status" value="1"/>
</dbReference>
<dbReference type="InterPro" id="IPR014284">
    <property type="entry name" value="RNA_pol_sigma-70_dom"/>
</dbReference>
<organism evidence="9 10">
    <name type="scientific">Kribbella koreensis</name>
    <dbReference type="NCBI Taxonomy" id="57909"/>
    <lineage>
        <taxon>Bacteria</taxon>
        <taxon>Bacillati</taxon>
        <taxon>Actinomycetota</taxon>
        <taxon>Actinomycetes</taxon>
        <taxon>Propionibacteriales</taxon>
        <taxon>Kribbellaceae</taxon>
        <taxon>Kribbella</taxon>
    </lineage>
</organism>
<feature type="domain" description="RNA polymerase sigma-70 region 2" evidence="7">
    <location>
        <begin position="34"/>
        <end position="95"/>
    </location>
</feature>
<dbReference type="PANTHER" id="PTHR43133">
    <property type="entry name" value="RNA POLYMERASE ECF-TYPE SIGMA FACTO"/>
    <property type="match status" value="1"/>
</dbReference>
<dbReference type="InterPro" id="IPR039425">
    <property type="entry name" value="RNA_pol_sigma-70-like"/>
</dbReference>
<proteinExistence type="inferred from homology"/>
<dbReference type="InterPro" id="IPR000838">
    <property type="entry name" value="RNA_pol_sigma70_ECF_CS"/>
</dbReference>
<evidence type="ECO:0000256" key="6">
    <source>
        <dbReference type="RuleBase" id="RU000716"/>
    </source>
</evidence>
<dbReference type="InterPro" id="IPR013249">
    <property type="entry name" value="RNA_pol_sigma70_r4_t2"/>
</dbReference>
<dbReference type="InterPro" id="IPR036388">
    <property type="entry name" value="WH-like_DNA-bd_sf"/>
</dbReference>
<dbReference type="PROSITE" id="PS01063">
    <property type="entry name" value="SIGMA70_ECF"/>
    <property type="match status" value="1"/>
</dbReference>
<dbReference type="NCBIfam" id="TIGR02937">
    <property type="entry name" value="sigma70-ECF"/>
    <property type="match status" value="1"/>
</dbReference>
<dbReference type="RefSeq" id="WP_343978148.1">
    <property type="nucleotide sequence ID" value="NZ_BAAAHK010000017.1"/>
</dbReference>
<evidence type="ECO:0000256" key="4">
    <source>
        <dbReference type="ARBA" id="ARBA00023125"/>
    </source>
</evidence>
<dbReference type="InterPro" id="IPR013325">
    <property type="entry name" value="RNA_pol_sigma_r2"/>
</dbReference>
<evidence type="ECO:0000259" key="8">
    <source>
        <dbReference type="Pfam" id="PF08281"/>
    </source>
</evidence>
<evidence type="ECO:0000313" key="9">
    <source>
        <dbReference type="EMBL" id="GAA0955049.1"/>
    </source>
</evidence>
<dbReference type="Proteomes" id="UP001500542">
    <property type="component" value="Unassembled WGS sequence"/>
</dbReference>
<reference evidence="10" key="1">
    <citation type="journal article" date="2019" name="Int. J. Syst. Evol. Microbiol.">
        <title>The Global Catalogue of Microorganisms (GCM) 10K type strain sequencing project: providing services to taxonomists for standard genome sequencing and annotation.</title>
        <authorList>
            <consortium name="The Broad Institute Genomics Platform"/>
            <consortium name="The Broad Institute Genome Sequencing Center for Infectious Disease"/>
            <person name="Wu L."/>
            <person name="Ma J."/>
        </authorList>
    </citation>
    <scope>NUCLEOTIDE SEQUENCE [LARGE SCALE GENOMIC DNA]</scope>
    <source>
        <strain evidence="10">JCM 10977</strain>
    </source>
</reference>
<dbReference type="PANTHER" id="PTHR43133:SF51">
    <property type="entry name" value="RNA POLYMERASE SIGMA FACTOR"/>
    <property type="match status" value="1"/>
</dbReference>
<evidence type="ECO:0000256" key="3">
    <source>
        <dbReference type="ARBA" id="ARBA00023082"/>
    </source>
</evidence>
<dbReference type="Pfam" id="PF04542">
    <property type="entry name" value="Sigma70_r2"/>
    <property type="match status" value="1"/>
</dbReference>
<dbReference type="Pfam" id="PF08281">
    <property type="entry name" value="Sigma70_r4_2"/>
    <property type="match status" value="1"/>
</dbReference>
<evidence type="ECO:0000256" key="1">
    <source>
        <dbReference type="ARBA" id="ARBA00010641"/>
    </source>
</evidence>
<dbReference type="SUPFAM" id="SSF88946">
    <property type="entry name" value="Sigma2 domain of RNA polymerase sigma factors"/>
    <property type="match status" value="1"/>
</dbReference>
<keyword evidence="5 6" id="KW-0804">Transcription</keyword>
<evidence type="ECO:0000256" key="2">
    <source>
        <dbReference type="ARBA" id="ARBA00023015"/>
    </source>
</evidence>
<name>A0ABP4BXA2_9ACTN</name>
<sequence>MGGGISGSGEAEILARVRGGEIAAYGELVVMHASVAKRTAVFLGAGSEADDVVQESFVKAFRALGSFREDAAFRPWLLRIVANETRNLQRSRGRRARREELAVLPDAVLDPADQAASAERSAELLAAVRGLPEQYRLVVTCRYLLELDEQETATVLGWPRGTVKSRLHRALGRLRTQLPDREVQR</sequence>
<keyword evidence="4 6" id="KW-0238">DNA-binding</keyword>
<gene>
    <name evidence="9" type="ORF">GCM10009554_61870</name>
</gene>
<dbReference type="EMBL" id="BAAAHK010000017">
    <property type="protein sequence ID" value="GAA0955049.1"/>
    <property type="molecule type" value="Genomic_DNA"/>
</dbReference>
<keyword evidence="2 6" id="KW-0805">Transcription regulation</keyword>
<evidence type="ECO:0000256" key="5">
    <source>
        <dbReference type="ARBA" id="ARBA00023163"/>
    </source>
</evidence>
<dbReference type="InterPro" id="IPR013324">
    <property type="entry name" value="RNA_pol_sigma_r3/r4-like"/>
</dbReference>
<comment type="caution">
    <text evidence="9">The sequence shown here is derived from an EMBL/GenBank/DDBJ whole genome shotgun (WGS) entry which is preliminary data.</text>
</comment>
<dbReference type="InterPro" id="IPR007627">
    <property type="entry name" value="RNA_pol_sigma70_r2"/>
</dbReference>
<keyword evidence="10" id="KW-1185">Reference proteome</keyword>
<accession>A0ABP4BXA2</accession>
<dbReference type="SUPFAM" id="SSF88659">
    <property type="entry name" value="Sigma3 and sigma4 domains of RNA polymerase sigma factors"/>
    <property type="match status" value="1"/>
</dbReference>
<comment type="similarity">
    <text evidence="1 6">Belongs to the sigma-70 factor family. ECF subfamily.</text>
</comment>
<dbReference type="Gene3D" id="1.10.1740.10">
    <property type="match status" value="1"/>
</dbReference>
<evidence type="ECO:0000259" key="7">
    <source>
        <dbReference type="Pfam" id="PF04542"/>
    </source>
</evidence>
<protein>
    <recommendedName>
        <fullName evidence="6">RNA polymerase sigma factor</fullName>
    </recommendedName>
</protein>
<feature type="domain" description="RNA polymerase sigma factor 70 region 4 type 2" evidence="8">
    <location>
        <begin position="122"/>
        <end position="174"/>
    </location>
</feature>
<keyword evidence="3 6" id="KW-0731">Sigma factor</keyword>
<dbReference type="Gene3D" id="1.10.10.10">
    <property type="entry name" value="Winged helix-like DNA-binding domain superfamily/Winged helix DNA-binding domain"/>
    <property type="match status" value="1"/>
</dbReference>
<evidence type="ECO:0000313" key="10">
    <source>
        <dbReference type="Proteomes" id="UP001500542"/>
    </source>
</evidence>